<dbReference type="Gene3D" id="3.10.620.10">
    <property type="entry name" value="Protein N-terminal glutamine amidohydrolase, alpha beta roll"/>
    <property type="match status" value="1"/>
</dbReference>
<dbReference type="EMBL" id="HBGJ01014520">
    <property type="protein sequence ID" value="CAD9250925.1"/>
    <property type="molecule type" value="Transcribed_RNA"/>
</dbReference>
<feature type="domain" description="Protein N-terminal glutamine amidohydrolase alpha beta roll" evidence="2">
    <location>
        <begin position="24"/>
        <end position="108"/>
    </location>
</feature>
<protein>
    <recommendedName>
        <fullName evidence="2">Protein N-terminal glutamine amidohydrolase alpha beta roll domain-containing protein</fullName>
    </recommendedName>
</protein>
<evidence type="ECO:0000259" key="2">
    <source>
        <dbReference type="Pfam" id="PF09764"/>
    </source>
</evidence>
<dbReference type="InterPro" id="IPR023128">
    <property type="entry name" value="Prot_N_Gln_amidohydro_ab_roll"/>
</dbReference>
<feature type="region of interest" description="Disordered" evidence="1">
    <location>
        <begin position="48"/>
        <end position="71"/>
    </location>
</feature>
<organism evidence="3">
    <name type="scientific">Phaeomonas parva</name>
    <dbReference type="NCBI Taxonomy" id="124430"/>
    <lineage>
        <taxon>Eukaryota</taxon>
        <taxon>Sar</taxon>
        <taxon>Stramenopiles</taxon>
        <taxon>Ochrophyta</taxon>
        <taxon>Pinguiophyceae</taxon>
        <taxon>Pinguiochrysidales</taxon>
        <taxon>Pinguiochrysidaceae</taxon>
        <taxon>Phaeomonas</taxon>
    </lineage>
</organism>
<dbReference type="GO" id="GO:0016811">
    <property type="term" value="F:hydrolase activity, acting on carbon-nitrogen (but not peptide) bonds, in linear amides"/>
    <property type="evidence" value="ECO:0007669"/>
    <property type="project" value="InterPro"/>
</dbReference>
<evidence type="ECO:0000256" key="1">
    <source>
        <dbReference type="SAM" id="MobiDB-lite"/>
    </source>
</evidence>
<proteinExistence type="predicted"/>
<reference evidence="3" key="1">
    <citation type="submission" date="2021-01" db="EMBL/GenBank/DDBJ databases">
        <authorList>
            <person name="Corre E."/>
            <person name="Pelletier E."/>
            <person name="Niang G."/>
            <person name="Scheremetjew M."/>
            <person name="Finn R."/>
            <person name="Kale V."/>
            <person name="Holt S."/>
            <person name="Cochrane G."/>
            <person name="Meng A."/>
            <person name="Brown T."/>
            <person name="Cohen L."/>
        </authorList>
    </citation>
    <scope>NUCLEOTIDE SEQUENCE</scope>
    <source>
        <strain evidence="3">CCMP2877</strain>
    </source>
</reference>
<dbReference type="AlphaFoldDB" id="A0A7S1TYC9"/>
<name>A0A7S1TYC9_9STRA</name>
<gene>
    <name evidence="3" type="ORF">PPAR1163_LOCUS9286</name>
</gene>
<evidence type="ECO:0000313" key="3">
    <source>
        <dbReference type="EMBL" id="CAD9250925.1"/>
    </source>
</evidence>
<dbReference type="InterPro" id="IPR037132">
    <property type="entry name" value="N_Gln_amidohydro_ab_roll_sf"/>
</dbReference>
<accession>A0A7S1TYC9</accession>
<dbReference type="Pfam" id="PF09764">
    <property type="entry name" value="Nt_Gln_amidase"/>
    <property type="match status" value="1"/>
</dbReference>
<sequence length="116" mass="12210">MARVAEKEDGGPLFTAADRTRLTYTSCYCEENAYKLVEAALAMQAADGGAPPAASEGVDHEDSAAAAETLEERSDGGRKLFVLFISSRGRAVPIWCQKAAAGPAEPVVKARPEAQP</sequence>